<proteinExistence type="predicted"/>
<accession>A0A9Q2NP68</accession>
<evidence type="ECO:0000313" key="1">
    <source>
        <dbReference type="EMBL" id="MBM2356372.1"/>
    </source>
</evidence>
<dbReference type="RefSeq" id="WP_231035256.1">
    <property type="nucleotide sequence ID" value="NZ_JAJNGX010000015.1"/>
</dbReference>
<name>A0A9Q2NP68_9RHOB</name>
<dbReference type="EMBL" id="JAFBWN010000015">
    <property type="protein sequence ID" value="MBM2356372.1"/>
    <property type="molecule type" value="Genomic_DNA"/>
</dbReference>
<dbReference type="Proteomes" id="UP000809337">
    <property type="component" value="Unassembled WGS sequence"/>
</dbReference>
<dbReference type="AlphaFoldDB" id="A0A9Q2NP68"/>
<protein>
    <submittedName>
        <fullName evidence="1">Uncharacterized protein</fullName>
    </submittedName>
</protein>
<organism evidence="1 2">
    <name type="scientific">Pseudosulfitobacter pseudonitzschiae</name>
    <dbReference type="NCBI Taxonomy" id="1402135"/>
    <lineage>
        <taxon>Bacteria</taxon>
        <taxon>Pseudomonadati</taxon>
        <taxon>Pseudomonadota</taxon>
        <taxon>Alphaproteobacteria</taxon>
        <taxon>Rhodobacterales</taxon>
        <taxon>Roseobacteraceae</taxon>
        <taxon>Pseudosulfitobacter</taxon>
    </lineage>
</organism>
<gene>
    <name evidence="1" type="ORF">JQX14_17590</name>
</gene>
<comment type="caution">
    <text evidence="1">The sequence shown here is derived from an EMBL/GenBank/DDBJ whole genome shotgun (WGS) entry which is preliminary data.</text>
</comment>
<evidence type="ECO:0000313" key="2">
    <source>
        <dbReference type="Proteomes" id="UP000809337"/>
    </source>
</evidence>
<sequence length="165" mass="18493">MARFTSKDRQRIIDGYLSAAGRNMFVPSEFIDWLSGNPDHEAFDWFFSKDDAEAAREYRIGLARQMASGLRITARVQNTPEKSVSVSVRQFPSMVSTVSGRRNGGGYHHFHPDDPEMVSELRRQASQALVSWLSRYRGIAEMSGADVTSVEMIAAKLMDQNDDAA</sequence>
<reference evidence="1" key="1">
    <citation type="submission" date="2021-01" db="EMBL/GenBank/DDBJ databases">
        <title>Diatom-associated Roseobacters Show Island Model of Population Structure.</title>
        <authorList>
            <person name="Qu L."/>
            <person name="Feng X."/>
            <person name="Chen Y."/>
            <person name="Li L."/>
            <person name="Wang X."/>
            <person name="Hu Z."/>
            <person name="Wang H."/>
            <person name="Luo H."/>
        </authorList>
    </citation>
    <scope>NUCLEOTIDE SEQUENCE</scope>
    <source>
        <strain evidence="1">SM26-45</strain>
    </source>
</reference>